<evidence type="ECO:0000313" key="2">
    <source>
        <dbReference type="Proteomes" id="UP000237105"/>
    </source>
</evidence>
<dbReference type="EMBL" id="JXTB01000527">
    <property type="protein sequence ID" value="PON37512.1"/>
    <property type="molecule type" value="Genomic_DNA"/>
</dbReference>
<organism evidence="1 2">
    <name type="scientific">Parasponia andersonii</name>
    <name type="common">Sponia andersonii</name>
    <dbReference type="NCBI Taxonomy" id="3476"/>
    <lineage>
        <taxon>Eukaryota</taxon>
        <taxon>Viridiplantae</taxon>
        <taxon>Streptophyta</taxon>
        <taxon>Embryophyta</taxon>
        <taxon>Tracheophyta</taxon>
        <taxon>Spermatophyta</taxon>
        <taxon>Magnoliopsida</taxon>
        <taxon>eudicotyledons</taxon>
        <taxon>Gunneridae</taxon>
        <taxon>Pentapetalae</taxon>
        <taxon>rosids</taxon>
        <taxon>fabids</taxon>
        <taxon>Rosales</taxon>
        <taxon>Cannabaceae</taxon>
        <taxon>Parasponia</taxon>
    </lineage>
</organism>
<reference evidence="2" key="1">
    <citation type="submission" date="2016-06" db="EMBL/GenBank/DDBJ databases">
        <title>Parallel loss of symbiosis genes in relatives of nitrogen-fixing non-legume Parasponia.</title>
        <authorList>
            <person name="Van Velzen R."/>
            <person name="Holmer R."/>
            <person name="Bu F."/>
            <person name="Rutten L."/>
            <person name="Van Zeijl A."/>
            <person name="Liu W."/>
            <person name="Santuari L."/>
            <person name="Cao Q."/>
            <person name="Sharma T."/>
            <person name="Shen D."/>
            <person name="Roswanjaya Y."/>
            <person name="Wardhani T."/>
            <person name="Kalhor M.S."/>
            <person name="Jansen J."/>
            <person name="Van den Hoogen J."/>
            <person name="Gungor B."/>
            <person name="Hartog M."/>
            <person name="Hontelez J."/>
            <person name="Verver J."/>
            <person name="Yang W.-C."/>
            <person name="Schijlen E."/>
            <person name="Repin R."/>
            <person name="Schilthuizen M."/>
            <person name="Schranz E."/>
            <person name="Heidstra R."/>
            <person name="Miyata K."/>
            <person name="Fedorova E."/>
            <person name="Kohlen W."/>
            <person name="Bisseling T."/>
            <person name="Smit S."/>
            <person name="Geurts R."/>
        </authorList>
    </citation>
    <scope>NUCLEOTIDE SEQUENCE [LARGE SCALE GENOMIC DNA]</scope>
    <source>
        <strain evidence="2">cv. WU1-14</strain>
    </source>
</reference>
<name>A0A2P5ALV8_PARAD</name>
<feature type="non-terminal residue" evidence="1">
    <location>
        <position position="1"/>
    </location>
</feature>
<gene>
    <name evidence="1" type="ORF">PanWU01x14_319670</name>
</gene>
<accession>A0A2P5ALV8</accession>
<dbReference type="Proteomes" id="UP000237105">
    <property type="component" value="Unassembled WGS sequence"/>
</dbReference>
<protein>
    <submittedName>
        <fullName evidence="1">Uncharacterized protein</fullName>
    </submittedName>
</protein>
<sequence>PSSLIAAYLIEHPTSCEKHKPTAFNKIFHSTLQKEKIICCIGAKTNSSKSNRHRKTKIYSSKSNWVCFLKLKCCTLKQGNTSSEINLKFRNFDETSSVLPLCLSFHSSHR</sequence>
<evidence type="ECO:0000313" key="1">
    <source>
        <dbReference type="EMBL" id="PON37512.1"/>
    </source>
</evidence>
<keyword evidence="2" id="KW-1185">Reference proteome</keyword>
<proteinExistence type="predicted"/>
<comment type="caution">
    <text evidence="1">The sequence shown here is derived from an EMBL/GenBank/DDBJ whole genome shotgun (WGS) entry which is preliminary data.</text>
</comment>
<dbReference type="AlphaFoldDB" id="A0A2P5ALV8"/>